<dbReference type="InterPro" id="IPR023267">
    <property type="entry name" value="RCMT"/>
</dbReference>
<dbReference type="InterPro" id="IPR001678">
    <property type="entry name" value="MeTrfase_RsmB-F_NOP2_dom"/>
</dbReference>
<dbReference type="Gene3D" id="3.30.70.1170">
    <property type="entry name" value="Sun protein, domain 3"/>
    <property type="match status" value="1"/>
</dbReference>
<feature type="binding site" evidence="7">
    <location>
        <begin position="110"/>
        <end position="116"/>
    </location>
    <ligand>
        <name>S-adenosyl-L-methionine</name>
        <dbReference type="ChEBI" id="CHEBI:59789"/>
    </ligand>
</feature>
<keyword evidence="3 7" id="KW-0489">Methyltransferase</keyword>
<dbReference type="Gene3D" id="3.40.50.150">
    <property type="entry name" value="Vaccinia Virus protein VP39"/>
    <property type="match status" value="1"/>
</dbReference>
<dbReference type="InterPro" id="IPR031341">
    <property type="entry name" value="Methyltr_RsmF_N"/>
</dbReference>
<gene>
    <name evidence="9" type="ORF">Lac1_17880</name>
</gene>
<organism evidence="9 10">
    <name type="scientific">Claveliimonas bilis</name>
    <dbReference type="NCBI Taxonomy" id="3028070"/>
    <lineage>
        <taxon>Bacteria</taxon>
        <taxon>Bacillati</taxon>
        <taxon>Bacillota</taxon>
        <taxon>Clostridia</taxon>
        <taxon>Lachnospirales</taxon>
        <taxon>Lachnospiraceae</taxon>
        <taxon>Claveliimonas</taxon>
    </lineage>
</organism>
<dbReference type="RefSeq" id="WP_316264648.1">
    <property type="nucleotide sequence ID" value="NZ_AP027742.1"/>
</dbReference>
<sequence>MNLPETFQEKMKVLLKEEYNDYIACYDEPRYYGLRVNTKKITEEEFQKICPFPIRPIPWIENGFYYDGEKDYPAKHPYYFAGLYYLQEPSAMTPANRLPVEPGERVLDLCAAPGGKATELGAKLKGRGLLVANDISSSRAKGLLKNIELFGIGNVLVTSEEPGNLTEHFPEYFDKILIDAPCSGEGMFRKDKKMVKAWEEHGPEYFSRIQRNIITQAASMLRPGGMLLYSTCTFDRRENEDIIAHLLEEYPEFRIMDMESYEGFTPGLSEEAANGEERHLEKTVRIFPHKMHGEGHYLALVKKGEGAPLLKEKVGEKRGKEQKLPDELKEFLQKIKIDLSGGRLDIRGEKVYYMPEGIPDLKGVRFLRTGLLLGELKKNRFEPSQALAMCLSKEDYPFTLDLPAKDERVIRYLKGETIDLDDVVSSKEKGWYLFCVDGYPLGWGKLAGGTLKNKYLPGWRWH</sequence>
<dbReference type="Pfam" id="PF01189">
    <property type="entry name" value="Methyltr_RsmB-F"/>
    <property type="match status" value="1"/>
</dbReference>
<evidence type="ECO:0000256" key="7">
    <source>
        <dbReference type="PROSITE-ProRule" id="PRU01023"/>
    </source>
</evidence>
<evidence type="ECO:0000256" key="2">
    <source>
        <dbReference type="ARBA" id="ARBA00022490"/>
    </source>
</evidence>
<evidence type="ECO:0000256" key="5">
    <source>
        <dbReference type="ARBA" id="ARBA00022691"/>
    </source>
</evidence>
<keyword evidence="6 7" id="KW-0694">RNA-binding</keyword>
<proteinExistence type="inferred from homology"/>
<dbReference type="PRINTS" id="PR02008">
    <property type="entry name" value="RCMTFAMILY"/>
</dbReference>
<evidence type="ECO:0000256" key="4">
    <source>
        <dbReference type="ARBA" id="ARBA00022679"/>
    </source>
</evidence>
<keyword evidence="2" id="KW-0963">Cytoplasm</keyword>
<dbReference type="GO" id="GO:0032259">
    <property type="term" value="P:methylation"/>
    <property type="evidence" value="ECO:0007669"/>
    <property type="project" value="UniProtKB-KW"/>
</dbReference>
<dbReference type="Pfam" id="PF13636">
    <property type="entry name" value="Methyltranf_PUA"/>
    <property type="match status" value="1"/>
</dbReference>
<dbReference type="InterPro" id="IPR049560">
    <property type="entry name" value="MeTrfase_RsmB-F_NOP2_cat"/>
</dbReference>
<dbReference type="CDD" id="cd02440">
    <property type="entry name" value="AdoMet_MTases"/>
    <property type="match status" value="1"/>
</dbReference>
<dbReference type="PANTHER" id="PTHR22807">
    <property type="entry name" value="NOP2 YEAST -RELATED NOL1/NOP2/FMU SUN DOMAIN-CONTAINING"/>
    <property type="match status" value="1"/>
</dbReference>
<evidence type="ECO:0000259" key="8">
    <source>
        <dbReference type="PROSITE" id="PS51686"/>
    </source>
</evidence>
<dbReference type="InterPro" id="IPR031340">
    <property type="entry name" value="RsmF_methylt_CI"/>
</dbReference>
<dbReference type="PROSITE" id="PS01153">
    <property type="entry name" value="NOL1_NOP2_SUN"/>
    <property type="match status" value="1"/>
</dbReference>
<comment type="caution">
    <text evidence="7">Lacks conserved residue(s) required for the propagation of feature annotation.</text>
</comment>
<feature type="active site" description="Nucleophile" evidence="7">
    <location>
        <position position="232"/>
    </location>
</feature>
<evidence type="ECO:0000256" key="6">
    <source>
        <dbReference type="ARBA" id="ARBA00022884"/>
    </source>
</evidence>
<dbReference type="Pfam" id="PF17125">
    <property type="entry name" value="Methyltr_RsmF_N"/>
    <property type="match status" value="1"/>
</dbReference>
<evidence type="ECO:0000313" key="9">
    <source>
        <dbReference type="EMBL" id="BDZ77605.1"/>
    </source>
</evidence>
<accession>A0ABM8I3Q1</accession>
<dbReference type="Proteomes" id="UP001305815">
    <property type="component" value="Chromosome"/>
</dbReference>
<feature type="domain" description="SAM-dependent MTase RsmB/NOP-type" evidence="8">
    <location>
        <begin position="22"/>
        <end position="304"/>
    </location>
</feature>
<dbReference type="GO" id="GO:0008168">
    <property type="term" value="F:methyltransferase activity"/>
    <property type="evidence" value="ECO:0007669"/>
    <property type="project" value="UniProtKB-KW"/>
</dbReference>
<dbReference type="EMBL" id="AP027742">
    <property type="protein sequence ID" value="BDZ77605.1"/>
    <property type="molecule type" value="Genomic_DNA"/>
</dbReference>
<feature type="binding site" evidence="7">
    <location>
        <position position="179"/>
    </location>
    <ligand>
        <name>S-adenosyl-L-methionine</name>
        <dbReference type="ChEBI" id="CHEBI:59789"/>
    </ligand>
</feature>
<dbReference type="SUPFAM" id="SSF53335">
    <property type="entry name" value="S-adenosyl-L-methionine-dependent methyltransferases"/>
    <property type="match status" value="1"/>
</dbReference>
<comment type="similarity">
    <text evidence="1 7">Belongs to the class I-like SAM-binding methyltransferase superfamily. RsmB/NOP family.</text>
</comment>
<protein>
    <submittedName>
        <fullName evidence="9">Methylase</fullName>
    </submittedName>
</protein>
<dbReference type="InterPro" id="IPR029063">
    <property type="entry name" value="SAM-dependent_MTases_sf"/>
</dbReference>
<keyword evidence="4 7" id="KW-0808">Transferase</keyword>
<dbReference type="CDD" id="cd21147">
    <property type="entry name" value="RsmF_methylt_CTD1"/>
    <property type="match status" value="1"/>
</dbReference>
<keyword evidence="5 7" id="KW-0949">S-adenosyl-L-methionine</keyword>
<dbReference type="PANTHER" id="PTHR22807:SF30">
    <property type="entry name" value="28S RRNA (CYTOSINE(4447)-C(5))-METHYLTRANSFERASE-RELATED"/>
    <property type="match status" value="1"/>
</dbReference>
<dbReference type="Pfam" id="PF17126">
    <property type="entry name" value="RsmF_methylt_CI"/>
    <property type="match status" value="1"/>
</dbReference>
<evidence type="ECO:0000313" key="10">
    <source>
        <dbReference type="Proteomes" id="UP001305815"/>
    </source>
</evidence>
<evidence type="ECO:0000256" key="3">
    <source>
        <dbReference type="ARBA" id="ARBA00022603"/>
    </source>
</evidence>
<dbReference type="PROSITE" id="PS51686">
    <property type="entry name" value="SAM_MT_RSMB_NOP"/>
    <property type="match status" value="1"/>
</dbReference>
<evidence type="ECO:0000256" key="1">
    <source>
        <dbReference type="ARBA" id="ARBA00007494"/>
    </source>
</evidence>
<keyword evidence="10" id="KW-1185">Reference proteome</keyword>
<reference evidence="10" key="1">
    <citation type="journal article" date="2023" name="Int. J. Syst. Evol. Microbiol.">
        <title>Claveliimonas bilis gen. nov., sp. nov., deoxycholic acid-producing bacteria isolated from human faeces, and reclassification of Sellimonas monacensis Zenner et al. 2021 as Claveliimonas monacensis comb. nov.</title>
        <authorList>
            <person name="Hisatomi A."/>
            <person name="Kastawa N.W.E.P.G."/>
            <person name="Song I."/>
            <person name="Ohkuma M."/>
            <person name="Fukiya S."/>
            <person name="Sakamoto M."/>
        </authorList>
    </citation>
    <scope>NUCLEOTIDE SEQUENCE [LARGE SCALE GENOMIC DNA]</scope>
    <source>
        <strain evidence="10">12BBH14</strain>
    </source>
</reference>
<dbReference type="InterPro" id="IPR027391">
    <property type="entry name" value="Nol1_Nop2_Fmu_2"/>
</dbReference>
<dbReference type="Gene3D" id="2.30.130.60">
    <property type="match status" value="1"/>
</dbReference>
<dbReference type="InterPro" id="IPR018314">
    <property type="entry name" value="RsmB/NOL1/NOP2-like_CS"/>
</dbReference>
<feature type="binding site" evidence="7">
    <location>
        <position position="134"/>
    </location>
    <ligand>
        <name>S-adenosyl-L-methionine</name>
        <dbReference type="ChEBI" id="CHEBI:59789"/>
    </ligand>
</feature>
<name>A0ABM8I3Q1_9FIRM</name>